<dbReference type="EMBL" id="GBRH01258405">
    <property type="protein sequence ID" value="JAD39490.1"/>
    <property type="molecule type" value="Transcribed_RNA"/>
</dbReference>
<sequence length="13" mass="1511">MITKQGDNNNQTF</sequence>
<evidence type="ECO:0000313" key="1">
    <source>
        <dbReference type="EMBL" id="JAD39490.1"/>
    </source>
</evidence>
<reference evidence="1" key="1">
    <citation type="submission" date="2014-09" db="EMBL/GenBank/DDBJ databases">
        <authorList>
            <person name="Magalhaes I.L.F."/>
            <person name="Oliveira U."/>
            <person name="Santos F.R."/>
            <person name="Vidigal T.H.D.A."/>
            <person name="Brescovit A.D."/>
            <person name="Santos A.J."/>
        </authorList>
    </citation>
    <scope>NUCLEOTIDE SEQUENCE</scope>
    <source>
        <tissue evidence="1">Shoot tissue taken approximately 20 cm above the soil surface</tissue>
    </source>
</reference>
<accession>A0A0A8ZRU4</accession>
<proteinExistence type="predicted"/>
<organism evidence="1">
    <name type="scientific">Arundo donax</name>
    <name type="common">Giant reed</name>
    <name type="synonym">Donax arundinaceus</name>
    <dbReference type="NCBI Taxonomy" id="35708"/>
    <lineage>
        <taxon>Eukaryota</taxon>
        <taxon>Viridiplantae</taxon>
        <taxon>Streptophyta</taxon>
        <taxon>Embryophyta</taxon>
        <taxon>Tracheophyta</taxon>
        <taxon>Spermatophyta</taxon>
        <taxon>Magnoliopsida</taxon>
        <taxon>Liliopsida</taxon>
        <taxon>Poales</taxon>
        <taxon>Poaceae</taxon>
        <taxon>PACMAD clade</taxon>
        <taxon>Arundinoideae</taxon>
        <taxon>Arundineae</taxon>
        <taxon>Arundo</taxon>
    </lineage>
</organism>
<reference evidence="1" key="2">
    <citation type="journal article" date="2015" name="Data Brief">
        <title>Shoot transcriptome of the giant reed, Arundo donax.</title>
        <authorList>
            <person name="Barrero R.A."/>
            <person name="Guerrero F.D."/>
            <person name="Moolhuijzen P."/>
            <person name="Goolsby J.A."/>
            <person name="Tidwell J."/>
            <person name="Bellgard S.E."/>
            <person name="Bellgard M.I."/>
        </authorList>
    </citation>
    <scope>NUCLEOTIDE SEQUENCE</scope>
    <source>
        <tissue evidence="1">Shoot tissue taken approximately 20 cm above the soil surface</tissue>
    </source>
</reference>
<protein>
    <submittedName>
        <fullName evidence="1">Uncharacterized protein</fullName>
    </submittedName>
</protein>
<name>A0A0A8ZRU4_ARUDO</name>